<evidence type="ECO:0000256" key="1">
    <source>
        <dbReference type="ARBA" id="ARBA00004629"/>
    </source>
</evidence>
<keyword evidence="6" id="KW-0137">Centromere</keyword>
<feature type="binding site" evidence="7">
    <location>
        <position position="306"/>
    </location>
    <ligand>
        <name>ATP</name>
        <dbReference type="ChEBI" id="CHEBI:30616"/>
    </ligand>
</feature>
<dbReference type="EMBL" id="JAWDEY010000006">
    <property type="protein sequence ID" value="KAK6590442.1"/>
    <property type="molecule type" value="Genomic_DNA"/>
</dbReference>
<keyword evidence="4" id="KW-0995">Kinetochore</keyword>
<accession>A0AAV9Y2S2</accession>
<evidence type="ECO:0000256" key="2">
    <source>
        <dbReference type="ARBA" id="ARBA00022454"/>
    </source>
</evidence>
<dbReference type="GO" id="GO:0032991">
    <property type="term" value="C:protein-containing complex"/>
    <property type="evidence" value="ECO:0007669"/>
    <property type="project" value="UniProtKB-ARBA"/>
</dbReference>
<evidence type="ECO:0000256" key="7">
    <source>
        <dbReference type="PROSITE-ProRule" id="PRU10141"/>
    </source>
</evidence>
<gene>
    <name evidence="9" type="ORF">RS030_152264</name>
</gene>
<name>A0AAV9Y2S2_9CRYT</name>
<dbReference type="GO" id="GO:0005524">
    <property type="term" value="F:ATP binding"/>
    <property type="evidence" value="ECO:0007669"/>
    <property type="project" value="UniProtKB-UniRule"/>
</dbReference>
<dbReference type="InterPro" id="IPR000719">
    <property type="entry name" value="Prot_kinase_dom"/>
</dbReference>
<dbReference type="SMART" id="SM00220">
    <property type="entry name" value="S_TKc"/>
    <property type="match status" value="1"/>
</dbReference>
<comment type="caution">
    <text evidence="9">The sequence shown here is derived from an EMBL/GenBank/DDBJ whole genome shotgun (WGS) entry which is preliminary data.</text>
</comment>
<dbReference type="InterPro" id="IPR008271">
    <property type="entry name" value="Ser/Thr_kinase_AS"/>
</dbReference>
<dbReference type="GO" id="GO:0051754">
    <property type="term" value="P:meiotic sister chromatid cohesion, centromeric"/>
    <property type="evidence" value="ECO:0007669"/>
    <property type="project" value="TreeGrafter"/>
</dbReference>
<dbReference type="PROSITE" id="PS50011">
    <property type="entry name" value="PROTEIN_KINASE_DOM"/>
    <property type="match status" value="1"/>
</dbReference>
<dbReference type="InterPro" id="IPR017441">
    <property type="entry name" value="Protein_kinase_ATP_BS"/>
</dbReference>
<protein>
    <submittedName>
        <fullName evidence="9">Bub1p related kinase</fullName>
    </submittedName>
</protein>
<evidence type="ECO:0000256" key="4">
    <source>
        <dbReference type="ARBA" id="ARBA00022838"/>
    </source>
</evidence>
<proteinExistence type="predicted"/>
<dbReference type="PROSITE" id="PS00107">
    <property type="entry name" value="PROTEIN_KINASE_ATP"/>
    <property type="match status" value="1"/>
</dbReference>
<dbReference type="GO" id="GO:0000776">
    <property type="term" value="C:kinetochore"/>
    <property type="evidence" value="ECO:0007669"/>
    <property type="project" value="UniProtKB-KW"/>
</dbReference>
<reference evidence="9 10" key="1">
    <citation type="submission" date="2023-10" db="EMBL/GenBank/DDBJ databases">
        <title>Comparative genomics analysis reveals potential genetic determinants of host preference in Cryptosporidium xiaoi.</title>
        <authorList>
            <person name="Xiao L."/>
            <person name="Li J."/>
        </authorList>
    </citation>
    <scope>NUCLEOTIDE SEQUENCE [LARGE SCALE GENOMIC DNA]</scope>
    <source>
        <strain evidence="9 10">52996</strain>
    </source>
</reference>
<keyword evidence="2" id="KW-0158">Chromosome</keyword>
<evidence type="ECO:0000313" key="9">
    <source>
        <dbReference type="EMBL" id="KAK6590442.1"/>
    </source>
</evidence>
<keyword evidence="9" id="KW-0808">Transferase</keyword>
<evidence type="ECO:0000313" key="10">
    <source>
        <dbReference type="Proteomes" id="UP001311799"/>
    </source>
</evidence>
<keyword evidence="9" id="KW-0418">Kinase</keyword>
<evidence type="ECO:0000256" key="5">
    <source>
        <dbReference type="ARBA" id="ARBA00022840"/>
    </source>
</evidence>
<dbReference type="GO" id="GO:0004672">
    <property type="term" value="F:protein kinase activity"/>
    <property type="evidence" value="ECO:0007669"/>
    <property type="project" value="InterPro"/>
</dbReference>
<dbReference type="Gene3D" id="1.10.510.10">
    <property type="entry name" value="Transferase(Phosphotransferase) domain 1"/>
    <property type="match status" value="1"/>
</dbReference>
<dbReference type="InterPro" id="IPR011009">
    <property type="entry name" value="Kinase-like_dom_sf"/>
</dbReference>
<sequence length="832" mass="94598">MNKDYRSFFSFDTNILKVRSSGSQNNYLEQDEFSFEELYYNEYELSGENEFLSNLCRNKENATTNLSSNGDINLGLALASNIEKRLEDRRLSILEPVFDRNLDINEICEEIETININETEKSMDEKVACLTERLKSCGKFDRTEDNNVKAFSEGRYFLISIFNVSSMKPLLNGKGFSGFNKLLFKIGKMITVNPYHVRSRSFRESIMLNFINERFLNYQKFNSSTVPYMLHQVNLSSISNKEESPKFSQAYYKSGYTFALEINDNHKRICVLKDVIGRGANASVFSADICTMVNNEIAGVFSCAVKIQHKDLGLNIRELYCGMALYKRNKKRLAEKRFDVIYNDCSNNENSNIENASVENSKNYSLFYNKLVGSAARRNSPNFQMTARSSISTNLPQSNVNSSRNSVNSVVSMNENSYRGSHNSLVSHRNSISSRISNLGNPSRLSICSNYSFNCLESPLDGSILIDPIVINEGITVFCITELFIVSSSASGMIQNILNRETIRRGSQVQNYKDNKDGTTKSVGISILPTSPGSKSLQRILNEHYLKNGVTMEEPTVLFLVYQFSEALLAFNDMKIIHGDIKPDNILLYPNLDFELNPDNCEPNEKLSHPLIPKHHSLPVCTSIIDLGRSLDIGEIYKNTLFEGNCHAENFLPPVMLENLPWLHHIDIFGIASTTHCLITGRYMELTKWKDETLKCADSVFEGPACGNKVFNVYNYRIKNQSSCIKRGWNYEFWSSFMSSCINFCPILISSEENNENRNDDSLNNTSLYDKTPEGPQLNATIEELSQNAHNFLKKVQKDIIDIFNNNPKMKTDLYKQLLNIRKLISGASDRT</sequence>
<comment type="subcellular location">
    <subcellularLocation>
        <location evidence="1">Chromosome</location>
        <location evidence="1">Centromere</location>
        <location evidence="1">Kinetochore</location>
    </subcellularLocation>
</comment>
<organism evidence="9 10">
    <name type="scientific">Cryptosporidium xiaoi</name>
    <dbReference type="NCBI Taxonomy" id="659607"/>
    <lineage>
        <taxon>Eukaryota</taxon>
        <taxon>Sar</taxon>
        <taxon>Alveolata</taxon>
        <taxon>Apicomplexa</taxon>
        <taxon>Conoidasida</taxon>
        <taxon>Coccidia</taxon>
        <taxon>Eucoccidiorida</taxon>
        <taxon>Eimeriorina</taxon>
        <taxon>Cryptosporidiidae</taxon>
        <taxon>Cryptosporidium</taxon>
    </lineage>
</organism>
<dbReference type="Proteomes" id="UP001311799">
    <property type="component" value="Unassembled WGS sequence"/>
</dbReference>
<keyword evidence="3 7" id="KW-0547">Nucleotide-binding</keyword>
<keyword evidence="5 7" id="KW-0067">ATP-binding</keyword>
<evidence type="ECO:0000259" key="8">
    <source>
        <dbReference type="PROSITE" id="PS50011"/>
    </source>
</evidence>
<dbReference type="PROSITE" id="PS00108">
    <property type="entry name" value="PROTEIN_KINASE_ST"/>
    <property type="match status" value="1"/>
</dbReference>
<dbReference type="PANTHER" id="PTHR14030:SF4">
    <property type="entry name" value="BUB1 KINASE, ISOFORM A-RELATED"/>
    <property type="match status" value="1"/>
</dbReference>
<dbReference type="SUPFAM" id="SSF56112">
    <property type="entry name" value="Protein kinase-like (PK-like)"/>
    <property type="match status" value="1"/>
</dbReference>
<evidence type="ECO:0000256" key="3">
    <source>
        <dbReference type="ARBA" id="ARBA00022741"/>
    </source>
</evidence>
<evidence type="ECO:0000256" key="6">
    <source>
        <dbReference type="ARBA" id="ARBA00023328"/>
    </source>
</evidence>
<feature type="domain" description="Protein kinase" evidence="8">
    <location>
        <begin position="270"/>
        <end position="793"/>
    </location>
</feature>
<keyword evidence="10" id="KW-1185">Reference proteome</keyword>
<dbReference type="AlphaFoldDB" id="A0AAV9Y2S2"/>
<dbReference type="GO" id="GO:0007094">
    <property type="term" value="P:mitotic spindle assembly checkpoint signaling"/>
    <property type="evidence" value="ECO:0007669"/>
    <property type="project" value="InterPro"/>
</dbReference>
<dbReference type="InterPro" id="IPR015661">
    <property type="entry name" value="Bub1/Mad3"/>
</dbReference>
<dbReference type="PANTHER" id="PTHR14030">
    <property type="entry name" value="MITOTIC CHECKPOINT SERINE/THREONINE-PROTEIN KINASE BUB1"/>
    <property type="match status" value="1"/>
</dbReference>